<evidence type="ECO:0000256" key="7">
    <source>
        <dbReference type="ARBA" id="ARBA00023136"/>
    </source>
</evidence>
<dbReference type="GO" id="GO:0005789">
    <property type="term" value="C:endoplasmic reticulum membrane"/>
    <property type="evidence" value="ECO:0007669"/>
    <property type="project" value="UniProtKB-SubCell"/>
</dbReference>
<feature type="transmembrane region" description="Helical" evidence="8">
    <location>
        <begin position="112"/>
        <end position="132"/>
    </location>
</feature>
<evidence type="ECO:0000256" key="4">
    <source>
        <dbReference type="ARBA" id="ARBA00022692"/>
    </source>
</evidence>
<evidence type="ECO:0000256" key="5">
    <source>
        <dbReference type="ARBA" id="ARBA00022824"/>
    </source>
</evidence>
<keyword evidence="10" id="KW-1185">Reference proteome</keyword>
<organism evidence="9 10">
    <name type="scientific">Pelusios castaneus</name>
    <name type="common">West African mud turtle</name>
    <dbReference type="NCBI Taxonomy" id="367368"/>
    <lineage>
        <taxon>Eukaryota</taxon>
        <taxon>Metazoa</taxon>
        <taxon>Chordata</taxon>
        <taxon>Craniata</taxon>
        <taxon>Vertebrata</taxon>
        <taxon>Euteleostomi</taxon>
        <taxon>Archelosauria</taxon>
        <taxon>Testudinata</taxon>
        <taxon>Testudines</taxon>
        <taxon>Pleurodira</taxon>
        <taxon>Pelomedusidae</taxon>
        <taxon>Pelusios</taxon>
    </lineage>
</organism>
<evidence type="ECO:0008006" key="11">
    <source>
        <dbReference type="Google" id="ProtNLM"/>
    </source>
</evidence>
<dbReference type="GO" id="GO:0006506">
    <property type="term" value="P:GPI anchor biosynthetic process"/>
    <property type="evidence" value="ECO:0007669"/>
    <property type="project" value="UniProtKB-UniPathway"/>
</dbReference>
<keyword evidence="5" id="KW-0256">Endoplasmic reticulum</keyword>
<dbReference type="Pfam" id="PF06699">
    <property type="entry name" value="PIG-F"/>
    <property type="match status" value="1"/>
</dbReference>
<protein>
    <recommendedName>
        <fullName evidence="11">Phosphatidylinositol-glycan biosynthesis class F protein</fullName>
    </recommendedName>
</protein>
<feature type="transmembrane region" description="Helical" evidence="8">
    <location>
        <begin position="153"/>
        <end position="171"/>
    </location>
</feature>
<evidence type="ECO:0000256" key="6">
    <source>
        <dbReference type="ARBA" id="ARBA00022989"/>
    </source>
</evidence>
<dbReference type="Proteomes" id="UP000694393">
    <property type="component" value="Unplaced"/>
</dbReference>
<reference evidence="9" key="2">
    <citation type="submission" date="2025-09" db="UniProtKB">
        <authorList>
            <consortium name="Ensembl"/>
        </authorList>
    </citation>
    <scope>IDENTIFICATION</scope>
</reference>
<accession>A0A8C8RYV9</accession>
<keyword evidence="7 8" id="KW-0472">Membrane</keyword>
<feature type="transmembrane region" description="Helical" evidence="8">
    <location>
        <begin position="183"/>
        <end position="209"/>
    </location>
</feature>
<comment type="subcellular location">
    <subcellularLocation>
        <location evidence="1">Endoplasmic reticulum membrane</location>
        <topology evidence="1">Multi-pass membrane protein</topology>
    </subcellularLocation>
</comment>
<evidence type="ECO:0000256" key="3">
    <source>
        <dbReference type="ARBA" id="ARBA00022502"/>
    </source>
</evidence>
<evidence type="ECO:0000256" key="1">
    <source>
        <dbReference type="ARBA" id="ARBA00004477"/>
    </source>
</evidence>
<keyword evidence="6 8" id="KW-1133">Transmembrane helix</keyword>
<dbReference type="AlphaFoldDB" id="A0A8C8RYV9"/>
<evidence type="ECO:0000256" key="2">
    <source>
        <dbReference type="ARBA" id="ARBA00004687"/>
    </source>
</evidence>
<evidence type="ECO:0000256" key="8">
    <source>
        <dbReference type="SAM" id="Phobius"/>
    </source>
</evidence>
<name>A0A8C8RYV9_9SAUR</name>
<keyword evidence="3" id="KW-0337">GPI-anchor biosynthesis</keyword>
<evidence type="ECO:0000313" key="9">
    <source>
        <dbReference type="Ensembl" id="ENSPCEP00000011674.1"/>
    </source>
</evidence>
<proteinExistence type="predicted"/>
<comment type="pathway">
    <text evidence="2">Glycolipid biosynthesis; glycosylphosphatidylinositol-anchor biosynthesis.</text>
</comment>
<feature type="transmembrane region" description="Helical" evidence="8">
    <location>
        <begin position="83"/>
        <end position="106"/>
    </location>
</feature>
<feature type="transmembrane region" description="Helical" evidence="8">
    <location>
        <begin position="12"/>
        <end position="29"/>
    </location>
</feature>
<evidence type="ECO:0000313" key="10">
    <source>
        <dbReference type="Proteomes" id="UP000694393"/>
    </source>
</evidence>
<dbReference type="InterPro" id="IPR009580">
    <property type="entry name" value="GPI_biosynthesis_protein_Pig-F"/>
</dbReference>
<feature type="transmembrane region" description="Helical" evidence="8">
    <location>
        <begin position="41"/>
        <end position="62"/>
    </location>
</feature>
<sequence>MKDSEIKRLLSAHIFCVFSIILTTVVPSLFLENFSVLGTHLTWLCICSICVTIVNIILYIIFKPNPSSKRISFAHKVTRFLKCCVYFFISCILFHGIIVLYGAPLIESVLETFLFAVLLSTFTTLQCLCMLGPNIQAWIRVFSKNGAMSIWDNSLQITTMCSIVGAWLGAFPIPLDWDRPWQIWPISCSLGATFGYVAGLIIAPLWIYWNRKKLTYKSR</sequence>
<keyword evidence="4 8" id="KW-0812">Transmembrane</keyword>
<reference evidence="9" key="1">
    <citation type="submission" date="2025-08" db="UniProtKB">
        <authorList>
            <consortium name="Ensembl"/>
        </authorList>
    </citation>
    <scope>IDENTIFICATION</scope>
</reference>
<dbReference type="UniPathway" id="UPA00196"/>
<dbReference type="Ensembl" id="ENSPCET00000012069.1">
    <property type="protein sequence ID" value="ENSPCEP00000011674.1"/>
    <property type="gene ID" value="ENSPCEG00000009261.1"/>
</dbReference>